<reference evidence="11" key="1">
    <citation type="submission" date="2021-01" db="EMBL/GenBank/DDBJ databases">
        <authorList>
            <person name="Corre E."/>
            <person name="Pelletier E."/>
            <person name="Niang G."/>
            <person name="Scheremetjew M."/>
            <person name="Finn R."/>
            <person name="Kale V."/>
            <person name="Holt S."/>
            <person name="Cochrane G."/>
            <person name="Meng A."/>
            <person name="Brown T."/>
            <person name="Cohen L."/>
        </authorList>
    </citation>
    <scope>NUCLEOTIDE SEQUENCE</scope>
    <source>
        <strain evidence="11">CCMP3346</strain>
    </source>
</reference>
<evidence type="ECO:0000256" key="8">
    <source>
        <dbReference type="SAM" id="MobiDB-lite"/>
    </source>
</evidence>
<evidence type="ECO:0000259" key="10">
    <source>
        <dbReference type="SMART" id="SM00650"/>
    </source>
</evidence>
<feature type="binding site" evidence="6">
    <location>
        <position position="145"/>
    </location>
    <ligand>
        <name>S-adenosyl-L-methionine</name>
        <dbReference type="ChEBI" id="CHEBI:59789"/>
    </ligand>
</feature>
<feature type="binding site" evidence="6">
    <location>
        <position position="116"/>
    </location>
    <ligand>
        <name>S-adenosyl-L-methionine</name>
        <dbReference type="ChEBI" id="CHEBI:59789"/>
    </ligand>
</feature>
<evidence type="ECO:0000256" key="2">
    <source>
        <dbReference type="ARBA" id="ARBA00022603"/>
    </source>
</evidence>
<dbReference type="PANTHER" id="PTHR11727:SF18">
    <property type="entry name" value="RRNA ADENINE N(6)-METHYLTRANSFERASE"/>
    <property type="match status" value="1"/>
</dbReference>
<evidence type="ECO:0000256" key="1">
    <source>
        <dbReference type="ARBA" id="ARBA00022552"/>
    </source>
</evidence>
<feature type="chain" id="PRO_5031041431" description="rRNA adenine N(6)-methyltransferase" evidence="9">
    <location>
        <begin position="19"/>
        <end position="382"/>
    </location>
</feature>
<keyword evidence="9" id="KW-0732">Signal</keyword>
<dbReference type="PANTHER" id="PTHR11727">
    <property type="entry name" value="DIMETHYLADENOSINE TRANSFERASE"/>
    <property type="match status" value="1"/>
</dbReference>
<dbReference type="EC" id="2.1.1.-" evidence="7"/>
<dbReference type="InterPro" id="IPR029063">
    <property type="entry name" value="SAM-dependent_MTases_sf"/>
</dbReference>
<protein>
    <recommendedName>
        <fullName evidence="7">rRNA adenine N(6)-methyltransferase</fullName>
        <ecNumber evidence="7">2.1.1.-</ecNumber>
    </recommendedName>
</protein>
<feature type="region of interest" description="Disordered" evidence="8">
    <location>
        <begin position="90"/>
        <end position="111"/>
    </location>
</feature>
<sequence>MRGALSVVAALALPAGDAAYVLPHAHTPPRRPAIHRSTGVRSPFGGDADDLPQPWSVMLSSSISLGGGSGTERELRRLERGGVELFPLPTIDEDEKDRPPTLPSGEFRPKQSLGQNYLSDQNYVRKICDALIDTSEGGSRVIELGPGAGALTRLLHERYPLMTAVELDERAISLLSRNIPDLDIIHDDVLQVNWMSLARAKGGRVSVIGNLPYYITSQILFCLVDSYPAIDQAVVTTQWEVAERLTARPGDSQYSILSVVFQLYCEPRIVFKIPPQVFFPVPKVDSALVHLRFPQHRPPLGVDPIHLKKVVHSAFRQRRKMLRQSLKGVAHEAGVALPPQWGVLRPQAMTPQQFVEVTKILFGPADEGPPRRVWRKDQHGEW</sequence>
<dbReference type="EMBL" id="HBGB01031135">
    <property type="protein sequence ID" value="CAD9063196.1"/>
    <property type="molecule type" value="Transcribed_RNA"/>
</dbReference>
<keyword evidence="5 6" id="KW-0694">RNA-binding</keyword>
<dbReference type="GO" id="GO:0000179">
    <property type="term" value="F:rRNA (adenine-N6,N6-)-dimethyltransferase activity"/>
    <property type="evidence" value="ECO:0007669"/>
    <property type="project" value="UniProtKB-UniRule"/>
</dbReference>
<name>A0A7S1K4J6_9ALVE</name>
<keyword evidence="1 7" id="KW-0698">rRNA processing</keyword>
<gene>
    <name evidence="11" type="ORF">VBRA1451_LOCUS18266</name>
</gene>
<feature type="binding site" evidence="6">
    <location>
        <position position="210"/>
    </location>
    <ligand>
        <name>S-adenosyl-L-methionine</name>
        <dbReference type="ChEBI" id="CHEBI:59789"/>
    </ligand>
</feature>
<dbReference type="PROSITE" id="PS51689">
    <property type="entry name" value="SAM_RNA_A_N6_MT"/>
    <property type="match status" value="1"/>
</dbReference>
<comment type="similarity">
    <text evidence="6 7">Belongs to the class I-like SAM-binding methyltransferase superfamily. rRNA adenine N(6)-methyltransferase family.</text>
</comment>
<feature type="binding site" evidence="6">
    <location>
        <position position="118"/>
    </location>
    <ligand>
        <name>S-adenosyl-L-methionine</name>
        <dbReference type="ChEBI" id="CHEBI:59789"/>
    </ligand>
</feature>
<dbReference type="InterPro" id="IPR011530">
    <property type="entry name" value="rRNA_adenine_dimethylase"/>
</dbReference>
<dbReference type="InterPro" id="IPR001737">
    <property type="entry name" value="KsgA/Erm"/>
</dbReference>
<feature type="signal peptide" evidence="9">
    <location>
        <begin position="1"/>
        <end position="18"/>
    </location>
</feature>
<dbReference type="GO" id="GO:0003723">
    <property type="term" value="F:RNA binding"/>
    <property type="evidence" value="ECO:0007669"/>
    <property type="project" value="UniProtKB-UniRule"/>
</dbReference>
<dbReference type="InterPro" id="IPR023165">
    <property type="entry name" value="rRNA_Ade_diMease-like_C"/>
</dbReference>
<dbReference type="Pfam" id="PF00398">
    <property type="entry name" value="RrnaAD"/>
    <property type="match status" value="1"/>
</dbReference>
<accession>A0A7S1K4J6</accession>
<dbReference type="SMART" id="SM00650">
    <property type="entry name" value="rADc"/>
    <property type="match status" value="1"/>
</dbReference>
<dbReference type="HAMAP" id="MF_00607">
    <property type="entry name" value="16SrRNA_methyltr_A"/>
    <property type="match status" value="1"/>
</dbReference>
<evidence type="ECO:0000313" key="11">
    <source>
        <dbReference type="EMBL" id="CAD9063196.1"/>
    </source>
</evidence>
<dbReference type="NCBIfam" id="TIGR00755">
    <property type="entry name" value="ksgA"/>
    <property type="match status" value="1"/>
</dbReference>
<evidence type="ECO:0000256" key="3">
    <source>
        <dbReference type="ARBA" id="ARBA00022679"/>
    </source>
</evidence>
<evidence type="ECO:0000256" key="9">
    <source>
        <dbReference type="SAM" id="SignalP"/>
    </source>
</evidence>
<keyword evidence="4 6" id="KW-0949">S-adenosyl-L-methionine</keyword>
<feature type="binding site" evidence="6">
    <location>
        <position position="166"/>
    </location>
    <ligand>
        <name>S-adenosyl-L-methionine</name>
        <dbReference type="ChEBI" id="CHEBI:59789"/>
    </ligand>
</feature>
<feature type="domain" description="Ribosomal RNA adenine methylase transferase N-terminal" evidence="10">
    <location>
        <begin position="127"/>
        <end position="295"/>
    </location>
</feature>
<dbReference type="AlphaFoldDB" id="A0A7S1K4J6"/>
<organism evidence="11">
    <name type="scientific">Vitrella brassicaformis</name>
    <dbReference type="NCBI Taxonomy" id="1169539"/>
    <lineage>
        <taxon>Eukaryota</taxon>
        <taxon>Sar</taxon>
        <taxon>Alveolata</taxon>
        <taxon>Colpodellida</taxon>
        <taxon>Vitrellaceae</taxon>
        <taxon>Vitrella</taxon>
    </lineage>
</organism>
<dbReference type="PROSITE" id="PS01131">
    <property type="entry name" value="RRNA_A_DIMETH"/>
    <property type="match status" value="1"/>
</dbReference>
<dbReference type="SUPFAM" id="SSF53335">
    <property type="entry name" value="S-adenosyl-L-methionine-dependent methyltransferases"/>
    <property type="match status" value="1"/>
</dbReference>
<keyword evidence="3 6" id="KW-0808">Transferase</keyword>
<dbReference type="CDD" id="cd02440">
    <property type="entry name" value="AdoMet_MTases"/>
    <property type="match status" value="1"/>
</dbReference>
<dbReference type="Gene3D" id="1.10.8.100">
    <property type="entry name" value="Ribosomal RNA adenine dimethylase-like, domain 2"/>
    <property type="match status" value="1"/>
</dbReference>
<dbReference type="InterPro" id="IPR020596">
    <property type="entry name" value="rRNA_Ade_Mease_Trfase_CS"/>
</dbReference>
<dbReference type="InterPro" id="IPR020598">
    <property type="entry name" value="rRNA_Ade_methylase_Trfase_N"/>
</dbReference>
<evidence type="ECO:0000256" key="7">
    <source>
        <dbReference type="RuleBase" id="RU362106"/>
    </source>
</evidence>
<dbReference type="Gene3D" id="3.40.50.150">
    <property type="entry name" value="Vaccinia Virus protein VP39"/>
    <property type="match status" value="1"/>
</dbReference>
<feature type="binding site" evidence="6">
    <location>
        <position position="188"/>
    </location>
    <ligand>
        <name>S-adenosyl-L-methionine</name>
        <dbReference type="ChEBI" id="CHEBI:59789"/>
    </ligand>
</feature>
<feature type="region of interest" description="Disordered" evidence="8">
    <location>
        <begin position="28"/>
        <end position="47"/>
    </location>
</feature>
<evidence type="ECO:0000256" key="5">
    <source>
        <dbReference type="ARBA" id="ARBA00022884"/>
    </source>
</evidence>
<proteinExistence type="inferred from homology"/>
<keyword evidence="2 6" id="KW-0489">Methyltransferase</keyword>
<evidence type="ECO:0000256" key="4">
    <source>
        <dbReference type="ARBA" id="ARBA00022691"/>
    </source>
</evidence>
<evidence type="ECO:0000256" key="6">
    <source>
        <dbReference type="PROSITE-ProRule" id="PRU01026"/>
    </source>
</evidence>